<dbReference type="Proteomes" id="UP001358586">
    <property type="component" value="Chromosome 8"/>
</dbReference>
<gene>
    <name evidence="1" type="ORF">PVK06_026267</name>
</gene>
<reference evidence="1 2" key="1">
    <citation type="submission" date="2023-03" db="EMBL/GenBank/DDBJ databases">
        <title>WGS of Gossypium arboreum.</title>
        <authorList>
            <person name="Yu D."/>
        </authorList>
    </citation>
    <scope>NUCLEOTIDE SEQUENCE [LARGE SCALE GENOMIC DNA]</scope>
    <source>
        <tissue evidence="1">Leaf</tissue>
    </source>
</reference>
<keyword evidence="2" id="KW-1185">Reference proteome</keyword>
<protein>
    <submittedName>
        <fullName evidence="1">Uncharacterized protein</fullName>
    </submittedName>
</protein>
<evidence type="ECO:0000313" key="2">
    <source>
        <dbReference type="Proteomes" id="UP001358586"/>
    </source>
</evidence>
<accession>A0ABR0NX84</accession>
<dbReference type="EMBL" id="JARKNE010000008">
    <property type="protein sequence ID" value="KAK5810950.1"/>
    <property type="molecule type" value="Genomic_DNA"/>
</dbReference>
<comment type="caution">
    <text evidence="1">The sequence shown here is derived from an EMBL/GenBank/DDBJ whole genome shotgun (WGS) entry which is preliminary data.</text>
</comment>
<proteinExistence type="predicted"/>
<organism evidence="1 2">
    <name type="scientific">Gossypium arboreum</name>
    <name type="common">Tree cotton</name>
    <name type="synonym">Gossypium nanking</name>
    <dbReference type="NCBI Taxonomy" id="29729"/>
    <lineage>
        <taxon>Eukaryota</taxon>
        <taxon>Viridiplantae</taxon>
        <taxon>Streptophyta</taxon>
        <taxon>Embryophyta</taxon>
        <taxon>Tracheophyta</taxon>
        <taxon>Spermatophyta</taxon>
        <taxon>Magnoliopsida</taxon>
        <taxon>eudicotyledons</taxon>
        <taxon>Gunneridae</taxon>
        <taxon>Pentapetalae</taxon>
        <taxon>rosids</taxon>
        <taxon>malvids</taxon>
        <taxon>Malvales</taxon>
        <taxon>Malvaceae</taxon>
        <taxon>Malvoideae</taxon>
        <taxon>Gossypium</taxon>
    </lineage>
</organism>
<name>A0ABR0NX84_GOSAR</name>
<sequence length="51" mass="6183">MKIKEDRDDLKEHYKRAQITLKRAGLGRFSDQGQKKVQEEKAKAKYWEKKF</sequence>
<evidence type="ECO:0000313" key="1">
    <source>
        <dbReference type="EMBL" id="KAK5810950.1"/>
    </source>
</evidence>